<evidence type="ECO:0000259" key="1">
    <source>
        <dbReference type="Pfam" id="PF07755"/>
    </source>
</evidence>
<keyword evidence="4" id="KW-1185">Reference proteome</keyword>
<reference evidence="4" key="1">
    <citation type="journal article" date="2019" name="Int. J. Syst. Evol. Microbiol.">
        <title>The Global Catalogue of Microorganisms (GCM) 10K type strain sequencing project: providing services to taxonomists for standard genome sequencing and annotation.</title>
        <authorList>
            <consortium name="The Broad Institute Genomics Platform"/>
            <consortium name="The Broad Institute Genome Sequencing Center for Infectious Disease"/>
            <person name="Wu L."/>
            <person name="Ma J."/>
        </authorList>
    </citation>
    <scope>NUCLEOTIDE SEQUENCE [LARGE SCALE GENOMIC DNA]</scope>
    <source>
        <strain evidence="4">JCM 18326</strain>
    </source>
</reference>
<feature type="domain" description="D-glutamate N-acetyltransferase-like C-terminal" evidence="1">
    <location>
        <begin position="148"/>
        <end position="344"/>
    </location>
</feature>
<feature type="domain" description="D-glutamate N-acetyltransferase-like N-terminal" evidence="2">
    <location>
        <begin position="44"/>
        <end position="139"/>
    </location>
</feature>
<dbReference type="PANTHER" id="PTHR40690:SF1">
    <property type="entry name" value="DUF1611 DOMAIN-CONTAINING PROTEIN"/>
    <property type="match status" value="1"/>
</dbReference>
<dbReference type="InterPro" id="IPR035402">
    <property type="entry name" value="DgcN-like_N"/>
</dbReference>
<evidence type="ECO:0000313" key="4">
    <source>
        <dbReference type="Proteomes" id="UP001500298"/>
    </source>
</evidence>
<dbReference type="RefSeq" id="WP_345368706.1">
    <property type="nucleotide sequence ID" value="NZ_BAABJX010000007.1"/>
</dbReference>
<protein>
    <submittedName>
        <fullName evidence="3">DUF1611 domain-containing protein</fullName>
    </submittedName>
</protein>
<proteinExistence type="predicted"/>
<dbReference type="EMBL" id="BAABJX010000007">
    <property type="protein sequence ID" value="GAA4822518.1"/>
    <property type="molecule type" value="Genomic_DNA"/>
</dbReference>
<dbReference type="Gene3D" id="3.40.50.720">
    <property type="entry name" value="NAD(P)-binding Rossmann-like Domain"/>
    <property type="match status" value="1"/>
</dbReference>
<dbReference type="InterPro" id="IPR027417">
    <property type="entry name" value="P-loop_NTPase"/>
</dbReference>
<gene>
    <name evidence="3" type="ORF">GCM10023331_03580</name>
</gene>
<dbReference type="InterPro" id="IPR011669">
    <property type="entry name" value="DgcN-like"/>
</dbReference>
<accession>A0ABP9CZP3</accession>
<dbReference type="Gene3D" id="3.40.50.300">
    <property type="entry name" value="P-loop containing nucleotide triphosphate hydrolases"/>
    <property type="match status" value="1"/>
</dbReference>
<dbReference type="PIRSF" id="PIRSF026760">
    <property type="entry name" value="UCP026760"/>
    <property type="match status" value="1"/>
</dbReference>
<organism evidence="3 4">
    <name type="scientific">Algivirga pacifica</name>
    <dbReference type="NCBI Taxonomy" id="1162670"/>
    <lineage>
        <taxon>Bacteria</taxon>
        <taxon>Pseudomonadati</taxon>
        <taxon>Bacteroidota</taxon>
        <taxon>Cytophagia</taxon>
        <taxon>Cytophagales</taxon>
        <taxon>Flammeovirgaceae</taxon>
        <taxon>Algivirga</taxon>
    </lineage>
</organism>
<dbReference type="PANTHER" id="PTHR40690">
    <property type="entry name" value="GLL3100 PROTEIN"/>
    <property type="match status" value="1"/>
</dbReference>
<name>A0ABP9CZP3_9BACT</name>
<dbReference type="Pfam" id="PF17396">
    <property type="entry name" value="DUF1611_N"/>
    <property type="match status" value="1"/>
</dbReference>
<sequence length="354" mass="38937">MKYIDGTALVYADHAFNTPNGKTAHGLVRFTERYQVLGVIDQHYAGQDAGAVLDQRPNGIPVYASLQDALEQVKVPVQNFVIGLAPDGGRLPLEAKLVIKQALEYGMNVDSGLHDFLYKDEELMQVAKENGCRVRDIRRTPDRDELHFFSGKIEEVNCLKIALLGTDSAVGKRTTAWLLVHGFRNAGLKAEMVGTGQTAWMQGAKYSMVMDSCINDFVAGEIEHAVHEAWKNEQPDLIVIEGQGSLMNPAYPGGFEILAAGRPDYVVLQHAPTRLEYDGFPGYALHPLKEQIQAIEMISGKKVIAVTVNHEGMTAEEILPACQRITEETGLPAFDALAHGPEGLTNFIRTLIDR</sequence>
<dbReference type="Pfam" id="PF07755">
    <property type="entry name" value="DUF1611"/>
    <property type="match status" value="1"/>
</dbReference>
<dbReference type="InterPro" id="IPR035086">
    <property type="entry name" value="DgcN-like_C"/>
</dbReference>
<comment type="caution">
    <text evidence="3">The sequence shown here is derived from an EMBL/GenBank/DDBJ whole genome shotgun (WGS) entry which is preliminary data.</text>
</comment>
<evidence type="ECO:0000313" key="3">
    <source>
        <dbReference type="EMBL" id="GAA4822518.1"/>
    </source>
</evidence>
<dbReference type="SUPFAM" id="SSF52540">
    <property type="entry name" value="P-loop containing nucleoside triphosphate hydrolases"/>
    <property type="match status" value="1"/>
</dbReference>
<evidence type="ECO:0000259" key="2">
    <source>
        <dbReference type="Pfam" id="PF17396"/>
    </source>
</evidence>
<dbReference type="Proteomes" id="UP001500298">
    <property type="component" value="Unassembled WGS sequence"/>
</dbReference>